<proteinExistence type="predicted"/>
<feature type="signal peptide" evidence="2">
    <location>
        <begin position="1"/>
        <end position="20"/>
    </location>
</feature>
<dbReference type="InterPro" id="IPR046526">
    <property type="entry name" value="DUF6591"/>
</dbReference>
<keyword evidence="2" id="KW-0732">Signal</keyword>
<evidence type="ECO:0000256" key="1">
    <source>
        <dbReference type="SAM" id="MobiDB-lite"/>
    </source>
</evidence>
<name>A0A9D0ZYK5_9ACTN</name>
<evidence type="ECO:0000313" key="4">
    <source>
        <dbReference type="EMBL" id="HIR00879.1"/>
    </source>
</evidence>
<dbReference type="PROSITE" id="PS51257">
    <property type="entry name" value="PROKAR_LIPOPROTEIN"/>
    <property type="match status" value="1"/>
</dbReference>
<feature type="chain" id="PRO_5039644584" description="DUF6591 domain-containing protein" evidence="2">
    <location>
        <begin position="21"/>
        <end position="288"/>
    </location>
</feature>
<dbReference type="EMBL" id="DVGB01000011">
    <property type="protein sequence ID" value="HIR00879.1"/>
    <property type="molecule type" value="Genomic_DNA"/>
</dbReference>
<evidence type="ECO:0000256" key="2">
    <source>
        <dbReference type="SAM" id="SignalP"/>
    </source>
</evidence>
<reference evidence="4" key="2">
    <citation type="journal article" date="2021" name="PeerJ">
        <title>Extensive microbial diversity within the chicken gut microbiome revealed by metagenomics and culture.</title>
        <authorList>
            <person name="Gilroy R."/>
            <person name="Ravi A."/>
            <person name="Getino M."/>
            <person name="Pursley I."/>
            <person name="Horton D.L."/>
            <person name="Alikhan N.F."/>
            <person name="Baker D."/>
            <person name="Gharbi K."/>
            <person name="Hall N."/>
            <person name="Watson M."/>
            <person name="Adriaenssens E.M."/>
            <person name="Foster-Nyarko E."/>
            <person name="Jarju S."/>
            <person name="Secka A."/>
            <person name="Antonio M."/>
            <person name="Oren A."/>
            <person name="Chaudhuri R.R."/>
            <person name="La Ragione R."/>
            <person name="Hildebrand F."/>
            <person name="Pallen M.J."/>
        </authorList>
    </citation>
    <scope>NUCLEOTIDE SEQUENCE</scope>
    <source>
        <strain evidence="4">ChiGjej1B1-2707</strain>
    </source>
</reference>
<protein>
    <recommendedName>
        <fullName evidence="3">DUF6591 domain-containing protein</fullName>
    </recommendedName>
</protein>
<dbReference type="Pfam" id="PF20234">
    <property type="entry name" value="DUF6591"/>
    <property type="match status" value="1"/>
</dbReference>
<comment type="caution">
    <text evidence="4">The sequence shown here is derived from an EMBL/GenBank/DDBJ whole genome shotgun (WGS) entry which is preliminary data.</text>
</comment>
<accession>A0A9D0ZYK5</accession>
<feature type="domain" description="DUF6591" evidence="3">
    <location>
        <begin position="196"/>
        <end position="286"/>
    </location>
</feature>
<dbReference type="AlphaFoldDB" id="A0A9D0ZYK5"/>
<organism evidence="4 5">
    <name type="scientific">Candidatus Aveggerthella stercoripullorum</name>
    <dbReference type="NCBI Taxonomy" id="2840688"/>
    <lineage>
        <taxon>Bacteria</taxon>
        <taxon>Bacillati</taxon>
        <taxon>Actinomycetota</taxon>
        <taxon>Coriobacteriia</taxon>
        <taxon>Eggerthellales</taxon>
        <taxon>Eggerthellaceae</taxon>
        <taxon>Eggerthellaceae incertae sedis</taxon>
        <taxon>Candidatus Aveggerthella</taxon>
    </lineage>
</organism>
<evidence type="ECO:0000259" key="3">
    <source>
        <dbReference type="Pfam" id="PF20234"/>
    </source>
</evidence>
<sequence>MKHLAATMLALMFAVGLAGCAPNEPNNPNDPTETPTASTTPESSKQAVSVDDIEWSVAPGVIDGYDRIVFSYTNNSSYDVFGVQMEFRQAADVTDEQRVVFDELYESNSMWEDMNGGKDEVYITASGERYLQPGGSNTAPCTFNSTATSVSTMEQYELMEPKMMSIGYKDGDRVYLEYYDFATDSYSSSSQSGKQAVTWSNSEIAQLIPQIEAPIVGVSSDSNDHFYASAYGIPRDQYDAYVDELENRGFTVDANASGNYFSASNEEGVKVTANYSGADESMNVSVTS</sequence>
<feature type="region of interest" description="Disordered" evidence="1">
    <location>
        <begin position="22"/>
        <end position="50"/>
    </location>
</feature>
<reference evidence="4" key="1">
    <citation type="submission" date="2020-10" db="EMBL/GenBank/DDBJ databases">
        <authorList>
            <person name="Gilroy R."/>
        </authorList>
    </citation>
    <scope>NUCLEOTIDE SEQUENCE</scope>
    <source>
        <strain evidence="4">ChiGjej1B1-2707</strain>
    </source>
</reference>
<gene>
    <name evidence="4" type="ORF">IAA69_01170</name>
</gene>
<dbReference type="Proteomes" id="UP000824261">
    <property type="component" value="Unassembled WGS sequence"/>
</dbReference>
<evidence type="ECO:0000313" key="5">
    <source>
        <dbReference type="Proteomes" id="UP000824261"/>
    </source>
</evidence>
<feature type="compositionally biased region" description="Low complexity" evidence="1">
    <location>
        <begin position="22"/>
        <end position="44"/>
    </location>
</feature>